<name>A0ABW1T0D7_9ACTN</name>
<feature type="transmembrane region" description="Helical" evidence="2">
    <location>
        <begin position="166"/>
        <end position="190"/>
    </location>
</feature>
<proteinExistence type="predicted"/>
<comment type="caution">
    <text evidence="3">The sequence shown here is derived from an EMBL/GenBank/DDBJ whole genome shotgun (WGS) entry which is preliminary data.</text>
</comment>
<evidence type="ECO:0000256" key="2">
    <source>
        <dbReference type="SAM" id="Phobius"/>
    </source>
</evidence>
<feature type="transmembrane region" description="Helical" evidence="2">
    <location>
        <begin position="246"/>
        <end position="269"/>
    </location>
</feature>
<gene>
    <name evidence="3" type="ORF">ACFQGU_08945</name>
</gene>
<dbReference type="Proteomes" id="UP001596138">
    <property type="component" value="Unassembled WGS sequence"/>
</dbReference>
<feature type="transmembrane region" description="Helical" evidence="2">
    <location>
        <begin position="119"/>
        <end position="146"/>
    </location>
</feature>
<evidence type="ECO:0008006" key="5">
    <source>
        <dbReference type="Google" id="ProtNLM"/>
    </source>
</evidence>
<sequence length="292" mass="30205">MTYQPERDGFSVARSNADTQDDRPVVVDDDGTTRTADDAHLVDDTRTDHVASERLETDRDAGRHTRATDAEDAHTVVAGDPRAVRGRRVDTVATTMMAPSAVVARERAAFGGIKWGSAFFGWLSAMGLAVILTGLVAGAGTALGIANDVNGSDVVGDVTRGNASTIGVAGAIAVLLIILVSYYAGGYVAGRMARFDGARQGLAVWLWSIVIAVIVGVVALVAGSQYDVLGNLNVFPRLPFGDSELSTAGVIALLATVVVSLLGAILGGLAGMGFHRKVDAVAFDPEPVTVSA</sequence>
<organism evidence="3 4">
    <name type="scientific">Longivirga aurantiaca</name>
    <dbReference type="NCBI Taxonomy" id="1837743"/>
    <lineage>
        <taxon>Bacteria</taxon>
        <taxon>Bacillati</taxon>
        <taxon>Actinomycetota</taxon>
        <taxon>Actinomycetes</taxon>
        <taxon>Sporichthyales</taxon>
        <taxon>Sporichthyaceae</taxon>
        <taxon>Longivirga</taxon>
    </lineage>
</organism>
<keyword evidence="2" id="KW-1133">Transmembrane helix</keyword>
<dbReference type="EMBL" id="JBHSTI010000008">
    <property type="protein sequence ID" value="MFC6238004.1"/>
    <property type="molecule type" value="Genomic_DNA"/>
</dbReference>
<keyword evidence="4" id="KW-1185">Reference proteome</keyword>
<keyword evidence="2" id="KW-0812">Transmembrane</keyword>
<accession>A0ABW1T0D7</accession>
<evidence type="ECO:0000256" key="1">
    <source>
        <dbReference type="SAM" id="MobiDB-lite"/>
    </source>
</evidence>
<protein>
    <recommendedName>
        <fullName evidence="5">Major facilitator superfamily (MFS) profile domain-containing protein</fullName>
    </recommendedName>
</protein>
<evidence type="ECO:0000313" key="4">
    <source>
        <dbReference type="Proteomes" id="UP001596138"/>
    </source>
</evidence>
<feature type="region of interest" description="Disordered" evidence="1">
    <location>
        <begin position="1"/>
        <end position="40"/>
    </location>
</feature>
<dbReference type="RefSeq" id="WP_386765821.1">
    <property type="nucleotide sequence ID" value="NZ_JBHSTI010000008.1"/>
</dbReference>
<evidence type="ECO:0000313" key="3">
    <source>
        <dbReference type="EMBL" id="MFC6238004.1"/>
    </source>
</evidence>
<keyword evidence="2" id="KW-0472">Membrane</keyword>
<feature type="compositionally biased region" description="Basic and acidic residues" evidence="1">
    <location>
        <begin position="20"/>
        <end position="40"/>
    </location>
</feature>
<feature type="transmembrane region" description="Helical" evidence="2">
    <location>
        <begin position="202"/>
        <end position="226"/>
    </location>
</feature>
<reference evidence="4" key="1">
    <citation type="journal article" date="2019" name="Int. J. Syst. Evol. Microbiol.">
        <title>The Global Catalogue of Microorganisms (GCM) 10K type strain sequencing project: providing services to taxonomists for standard genome sequencing and annotation.</title>
        <authorList>
            <consortium name="The Broad Institute Genomics Platform"/>
            <consortium name="The Broad Institute Genome Sequencing Center for Infectious Disease"/>
            <person name="Wu L."/>
            <person name="Ma J."/>
        </authorList>
    </citation>
    <scope>NUCLEOTIDE SEQUENCE [LARGE SCALE GENOMIC DNA]</scope>
    <source>
        <strain evidence="4">CGMCC 4.7317</strain>
    </source>
</reference>